<dbReference type="GO" id="GO:0005886">
    <property type="term" value="C:plasma membrane"/>
    <property type="evidence" value="ECO:0007669"/>
    <property type="project" value="UniProtKB-SubCell"/>
</dbReference>
<keyword evidence="11" id="KW-1185">Reference proteome</keyword>
<feature type="transmembrane region" description="Helical" evidence="8">
    <location>
        <begin position="748"/>
        <end position="769"/>
    </location>
</feature>
<keyword evidence="6 8" id="KW-0472">Membrane</keyword>
<dbReference type="OrthoDB" id="7051771at2"/>
<evidence type="ECO:0000256" key="1">
    <source>
        <dbReference type="ARBA" id="ARBA00004651"/>
    </source>
</evidence>
<feature type="transmembrane region" description="Helical" evidence="8">
    <location>
        <begin position="345"/>
        <end position="371"/>
    </location>
</feature>
<evidence type="ECO:0000313" key="10">
    <source>
        <dbReference type="EMBL" id="RJL31259.1"/>
    </source>
</evidence>
<dbReference type="PANTHER" id="PTHR33406:SF11">
    <property type="entry name" value="MEMBRANE PROTEIN SCO6666-RELATED"/>
    <property type="match status" value="1"/>
</dbReference>
<evidence type="ECO:0000259" key="9">
    <source>
        <dbReference type="PROSITE" id="PS50156"/>
    </source>
</evidence>
<feature type="transmembrane region" description="Helical" evidence="8">
    <location>
        <begin position="608"/>
        <end position="629"/>
    </location>
</feature>
<sequence length="838" mass="87994">MPDRRRGPPAVPLAAGGRVRRRGPHARRARAVPGVRRRAPGTLAAFARWSVAHAVPLLAVSALAGLALGALSADLDERLSNGEVTASGTESGEADGLLAERFGARPPDLLLYARAPGPVDAPGTARAGRELTRRVAAWRGVDAVRSYWTTGRPDLRSKDGRGALITVDLGGDPAAAARTAERLVPAVARRAPPLRVSAAGPTWATVQIIERSRDDQRVAELVVAPLTVVILLIAFRSVFAALVPAVIGVLAVAATLAALRLLSSAMAVPAVAPNLTTALGFGLAIDYSLFLVTRFREEIARGRPVPRAVEESMRSAGRAVLFSAATVAVALSGLLVFPVEALRSLAWTAIILVLSAAASAVVVVPAMLAVIGDRIDRLDPFARLRRPAPRPPLAVRLARRAFPWRVRRARGGWAPFRLERDGHREESAFWRRLATAATRRPVALGGGCALLLVLLAAPFAHARFGVLDERVLPRDAEAHATADRLRRDFDRPVDRDLVVVLPGRVPPERAGEYARWISAVPDVLLVRTATGGYARGERVEAPGPAHAALAVRDATMITVSGAADPQSRRAERLVERVRDLPAPGRRLVTGRAAQAVDTLSAVGDALPAALLVVAGTTLVMLFLFTGGLLASLKALLLGLLSLTAGLGAVVAVYQDGRLSALTGDVAGLLEANTLLLALTVAFGLSIDYEVFLLDRIREAYLATGDHTASVVAGIARTGRLVTAAALIVAVTVGSLVFASVAVLQVNGFALALAVLVDATVVRGLLVPAFMRLTGPANWWAPAPLARLRRRLGLADHPPPAPARPRLPLPRALAPALARRPAAAPAGSGGGLLRSGRRA</sequence>
<feature type="transmembrane region" description="Helical" evidence="8">
    <location>
        <begin position="441"/>
        <end position="460"/>
    </location>
</feature>
<comment type="similarity">
    <text evidence="2">Belongs to the resistance-nodulation-cell division (RND) (TC 2.A.6) family. MmpL subfamily.</text>
</comment>
<feature type="transmembrane region" description="Helical" evidence="8">
    <location>
        <begin position="634"/>
        <end position="653"/>
    </location>
</feature>
<dbReference type="InterPro" id="IPR000731">
    <property type="entry name" value="SSD"/>
</dbReference>
<accession>A0A3A4ARM3</accession>
<name>A0A3A4ARM3_9ACTN</name>
<dbReference type="PROSITE" id="PS50156">
    <property type="entry name" value="SSD"/>
    <property type="match status" value="1"/>
</dbReference>
<evidence type="ECO:0000256" key="8">
    <source>
        <dbReference type="SAM" id="Phobius"/>
    </source>
</evidence>
<evidence type="ECO:0000313" key="11">
    <source>
        <dbReference type="Proteomes" id="UP000265768"/>
    </source>
</evidence>
<protein>
    <submittedName>
        <fullName evidence="10">MMPL family transporter</fullName>
    </submittedName>
</protein>
<comment type="subcellular location">
    <subcellularLocation>
        <location evidence="1">Cell membrane</location>
        <topology evidence="1">Multi-pass membrane protein</topology>
    </subcellularLocation>
</comment>
<feature type="transmembrane region" description="Helical" evidence="8">
    <location>
        <begin position="275"/>
        <end position="295"/>
    </location>
</feature>
<dbReference type="PANTHER" id="PTHR33406">
    <property type="entry name" value="MEMBRANE PROTEIN MJ1562-RELATED"/>
    <property type="match status" value="1"/>
</dbReference>
<comment type="caution">
    <text evidence="10">The sequence shown here is derived from an EMBL/GenBank/DDBJ whole genome shotgun (WGS) entry which is preliminary data.</text>
</comment>
<feature type="domain" description="SSD" evidence="9">
    <location>
        <begin position="239"/>
        <end position="370"/>
    </location>
</feature>
<feature type="transmembrane region" description="Helical" evidence="8">
    <location>
        <begin position="218"/>
        <end position="235"/>
    </location>
</feature>
<dbReference type="SUPFAM" id="SSF82866">
    <property type="entry name" value="Multidrug efflux transporter AcrB transmembrane domain"/>
    <property type="match status" value="2"/>
</dbReference>
<dbReference type="AlphaFoldDB" id="A0A3A4ARM3"/>
<feature type="transmembrane region" description="Helical" evidence="8">
    <location>
        <begin position="316"/>
        <end position="339"/>
    </location>
</feature>
<keyword evidence="3" id="KW-1003">Cell membrane</keyword>
<dbReference type="InterPro" id="IPR050545">
    <property type="entry name" value="Mycobact_MmpL"/>
</dbReference>
<evidence type="ECO:0000256" key="3">
    <source>
        <dbReference type="ARBA" id="ARBA00022475"/>
    </source>
</evidence>
<evidence type="ECO:0000256" key="4">
    <source>
        <dbReference type="ARBA" id="ARBA00022692"/>
    </source>
</evidence>
<feature type="compositionally biased region" description="Low complexity" evidence="7">
    <location>
        <begin position="815"/>
        <end position="825"/>
    </location>
</feature>
<keyword evidence="5 8" id="KW-1133">Transmembrane helix</keyword>
<evidence type="ECO:0000256" key="7">
    <source>
        <dbReference type="SAM" id="MobiDB-lite"/>
    </source>
</evidence>
<evidence type="ECO:0000256" key="2">
    <source>
        <dbReference type="ARBA" id="ARBA00010157"/>
    </source>
</evidence>
<reference evidence="10 11" key="1">
    <citation type="submission" date="2018-09" db="EMBL/GenBank/DDBJ databases">
        <title>YIM 75507 draft genome.</title>
        <authorList>
            <person name="Tang S."/>
            <person name="Feng Y."/>
        </authorList>
    </citation>
    <scope>NUCLEOTIDE SEQUENCE [LARGE SCALE GENOMIC DNA]</scope>
    <source>
        <strain evidence="10 11">YIM 75507</strain>
    </source>
</reference>
<dbReference type="EMBL" id="QZEY01000007">
    <property type="protein sequence ID" value="RJL31259.1"/>
    <property type="molecule type" value="Genomic_DNA"/>
</dbReference>
<dbReference type="Gene3D" id="1.20.1640.10">
    <property type="entry name" value="Multidrug efflux transporter AcrB transmembrane domain"/>
    <property type="match status" value="2"/>
</dbReference>
<dbReference type="Proteomes" id="UP000265768">
    <property type="component" value="Unassembled WGS sequence"/>
</dbReference>
<evidence type="ECO:0000256" key="6">
    <source>
        <dbReference type="ARBA" id="ARBA00023136"/>
    </source>
</evidence>
<feature type="transmembrane region" description="Helical" evidence="8">
    <location>
        <begin position="673"/>
        <end position="693"/>
    </location>
</feature>
<feature type="region of interest" description="Disordered" evidence="7">
    <location>
        <begin position="1"/>
        <end position="25"/>
    </location>
</feature>
<feature type="region of interest" description="Disordered" evidence="7">
    <location>
        <begin position="815"/>
        <end position="838"/>
    </location>
</feature>
<keyword evidence="4 8" id="KW-0812">Transmembrane</keyword>
<organism evidence="10 11">
    <name type="scientific">Bailinhaonella thermotolerans</name>
    <dbReference type="NCBI Taxonomy" id="1070861"/>
    <lineage>
        <taxon>Bacteria</taxon>
        <taxon>Bacillati</taxon>
        <taxon>Actinomycetota</taxon>
        <taxon>Actinomycetes</taxon>
        <taxon>Streptosporangiales</taxon>
        <taxon>Streptosporangiaceae</taxon>
        <taxon>Bailinhaonella</taxon>
    </lineage>
</organism>
<evidence type="ECO:0000256" key="5">
    <source>
        <dbReference type="ARBA" id="ARBA00022989"/>
    </source>
</evidence>
<feature type="transmembrane region" description="Helical" evidence="8">
    <location>
        <begin position="720"/>
        <end position="742"/>
    </location>
</feature>
<proteinExistence type="inferred from homology"/>
<feature type="transmembrane region" description="Helical" evidence="8">
    <location>
        <begin position="242"/>
        <end position="263"/>
    </location>
</feature>
<dbReference type="Pfam" id="PF03176">
    <property type="entry name" value="MMPL"/>
    <property type="match status" value="2"/>
</dbReference>
<dbReference type="InterPro" id="IPR004869">
    <property type="entry name" value="MMPL_dom"/>
</dbReference>
<gene>
    <name evidence="10" type="ORF">D5H75_19555</name>
</gene>